<reference evidence="2 3" key="1">
    <citation type="submission" date="2024-02" db="EMBL/GenBank/DDBJ databases">
        <title>High-quality chromosome-scale genome assembly of Pensacola bahiagrass (Paspalum notatum Flugge var. saurae).</title>
        <authorList>
            <person name="Vega J.M."/>
            <person name="Podio M."/>
            <person name="Orjuela J."/>
            <person name="Siena L.A."/>
            <person name="Pessino S.C."/>
            <person name="Combes M.C."/>
            <person name="Mariac C."/>
            <person name="Albertini E."/>
            <person name="Pupilli F."/>
            <person name="Ortiz J.P.A."/>
            <person name="Leblanc O."/>
        </authorList>
    </citation>
    <scope>NUCLEOTIDE SEQUENCE [LARGE SCALE GENOMIC DNA]</scope>
    <source>
        <strain evidence="2">R1</strain>
        <tissue evidence="2">Leaf</tissue>
    </source>
</reference>
<evidence type="ECO:0000313" key="3">
    <source>
        <dbReference type="Proteomes" id="UP001341281"/>
    </source>
</evidence>
<evidence type="ECO:0000259" key="1">
    <source>
        <dbReference type="Pfam" id="PF14214"/>
    </source>
</evidence>
<dbReference type="PANTHER" id="PTHR45786:SF74">
    <property type="entry name" value="ATP-DEPENDENT DNA HELICASE"/>
    <property type="match status" value="1"/>
</dbReference>
<accession>A0AAQ3PP21</accession>
<dbReference type="Pfam" id="PF14214">
    <property type="entry name" value="Helitron_like_N"/>
    <property type="match status" value="1"/>
</dbReference>
<evidence type="ECO:0000313" key="2">
    <source>
        <dbReference type="EMBL" id="WVZ50302.1"/>
    </source>
</evidence>
<gene>
    <name evidence="2" type="ORF">U9M48_001568</name>
</gene>
<protein>
    <recommendedName>
        <fullName evidence="1">Helitron helicase-like domain-containing protein</fullName>
    </recommendedName>
</protein>
<keyword evidence="3" id="KW-1185">Reference proteome</keyword>
<dbReference type="Proteomes" id="UP001341281">
    <property type="component" value="Chromosome 01"/>
</dbReference>
<dbReference type="AlphaFoldDB" id="A0AAQ3PP21"/>
<dbReference type="InterPro" id="IPR025476">
    <property type="entry name" value="Helitron_helicase-like"/>
</dbReference>
<sequence length="120" mass="14178">MNKKRAAEEREKYYCCRIQQRLNQSTLLLRSGRLFLQFIVDAAACIEQWRLNWYWMHQGTLRTELYSGLQDAMDNGDTRTDQVGKKIILPSSYTNSPRNKQQYYQDAMAINAGFGWHYIS</sequence>
<dbReference type="EMBL" id="CP144745">
    <property type="protein sequence ID" value="WVZ50302.1"/>
    <property type="molecule type" value="Genomic_DNA"/>
</dbReference>
<dbReference type="PANTHER" id="PTHR45786">
    <property type="entry name" value="DNA BINDING PROTEIN-LIKE"/>
    <property type="match status" value="1"/>
</dbReference>
<name>A0AAQ3PP21_PASNO</name>
<proteinExistence type="predicted"/>
<organism evidence="2 3">
    <name type="scientific">Paspalum notatum var. saurae</name>
    <dbReference type="NCBI Taxonomy" id="547442"/>
    <lineage>
        <taxon>Eukaryota</taxon>
        <taxon>Viridiplantae</taxon>
        <taxon>Streptophyta</taxon>
        <taxon>Embryophyta</taxon>
        <taxon>Tracheophyta</taxon>
        <taxon>Spermatophyta</taxon>
        <taxon>Magnoliopsida</taxon>
        <taxon>Liliopsida</taxon>
        <taxon>Poales</taxon>
        <taxon>Poaceae</taxon>
        <taxon>PACMAD clade</taxon>
        <taxon>Panicoideae</taxon>
        <taxon>Andropogonodae</taxon>
        <taxon>Paspaleae</taxon>
        <taxon>Paspalinae</taxon>
        <taxon>Paspalum</taxon>
    </lineage>
</organism>
<feature type="non-terminal residue" evidence="2">
    <location>
        <position position="1"/>
    </location>
</feature>
<feature type="domain" description="Helitron helicase-like" evidence="1">
    <location>
        <begin position="13"/>
        <end position="115"/>
    </location>
</feature>